<sequence>MGNANRVKVSYVVESSFGVAETGSNLQTLRLTNESLVHDMATTTSEELRSDRQISDIARIGLSTSGDI</sequence>
<dbReference type="InterPro" id="IPR044000">
    <property type="entry name" value="Phage_tube_2"/>
</dbReference>
<name>A0A0F9AAH2_9ZZZZ</name>
<gene>
    <name evidence="1" type="ORF">LCGC14_2873330</name>
</gene>
<proteinExistence type="predicted"/>
<dbReference type="Pfam" id="PF18906">
    <property type="entry name" value="Phage_tube_2"/>
    <property type="match status" value="1"/>
</dbReference>
<feature type="non-terminal residue" evidence="1">
    <location>
        <position position="68"/>
    </location>
</feature>
<protein>
    <submittedName>
        <fullName evidence="1">Uncharacterized protein</fullName>
    </submittedName>
</protein>
<organism evidence="1">
    <name type="scientific">marine sediment metagenome</name>
    <dbReference type="NCBI Taxonomy" id="412755"/>
    <lineage>
        <taxon>unclassified sequences</taxon>
        <taxon>metagenomes</taxon>
        <taxon>ecological metagenomes</taxon>
    </lineage>
</organism>
<evidence type="ECO:0000313" key="1">
    <source>
        <dbReference type="EMBL" id="KKK75474.1"/>
    </source>
</evidence>
<accession>A0A0F9AAH2</accession>
<dbReference type="AlphaFoldDB" id="A0A0F9AAH2"/>
<dbReference type="EMBL" id="LAZR01055846">
    <property type="protein sequence ID" value="KKK75474.1"/>
    <property type="molecule type" value="Genomic_DNA"/>
</dbReference>
<comment type="caution">
    <text evidence="1">The sequence shown here is derived from an EMBL/GenBank/DDBJ whole genome shotgun (WGS) entry which is preliminary data.</text>
</comment>
<reference evidence="1" key="1">
    <citation type="journal article" date="2015" name="Nature">
        <title>Complex archaea that bridge the gap between prokaryotes and eukaryotes.</title>
        <authorList>
            <person name="Spang A."/>
            <person name="Saw J.H."/>
            <person name="Jorgensen S.L."/>
            <person name="Zaremba-Niedzwiedzka K."/>
            <person name="Martijn J."/>
            <person name="Lind A.E."/>
            <person name="van Eijk R."/>
            <person name="Schleper C."/>
            <person name="Guy L."/>
            <person name="Ettema T.J."/>
        </authorList>
    </citation>
    <scope>NUCLEOTIDE SEQUENCE</scope>
</reference>